<dbReference type="EMBL" id="JAFHDT010000015">
    <property type="protein sequence ID" value="KAI7800109.1"/>
    <property type="molecule type" value="Genomic_DNA"/>
</dbReference>
<protein>
    <recommendedName>
        <fullName evidence="3">CABIT domain-containing protein</fullName>
    </recommendedName>
</protein>
<dbReference type="Pfam" id="PF12736">
    <property type="entry name" value="CABIT"/>
    <property type="match status" value="2"/>
</dbReference>
<dbReference type="GO" id="GO:0005737">
    <property type="term" value="C:cytoplasm"/>
    <property type="evidence" value="ECO:0007669"/>
    <property type="project" value="TreeGrafter"/>
</dbReference>
<name>A0A9W7TQG4_TRIRA</name>
<accession>A0A9W7TQG4</accession>
<evidence type="ECO:0000256" key="2">
    <source>
        <dbReference type="SAM" id="MobiDB-lite"/>
    </source>
</evidence>
<dbReference type="GO" id="GO:0050852">
    <property type="term" value="P:T cell receptor signaling pathway"/>
    <property type="evidence" value="ECO:0007669"/>
    <property type="project" value="TreeGrafter"/>
</dbReference>
<organism evidence="4 5">
    <name type="scientific">Triplophysa rosa</name>
    <name type="common">Cave loach</name>
    <dbReference type="NCBI Taxonomy" id="992332"/>
    <lineage>
        <taxon>Eukaryota</taxon>
        <taxon>Metazoa</taxon>
        <taxon>Chordata</taxon>
        <taxon>Craniata</taxon>
        <taxon>Vertebrata</taxon>
        <taxon>Euteleostomi</taxon>
        <taxon>Actinopterygii</taxon>
        <taxon>Neopterygii</taxon>
        <taxon>Teleostei</taxon>
        <taxon>Ostariophysi</taxon>
        <taxon>Cypriniformes</taxon>
        <taxon>Nemacheilidae</taxon>
        <taxon>Triplophysa</taxon>
    </lineage>
</organism>
<evidence type="ECO:0000259" key="3">
    <source>
        <dbReference type="Pfam" id="PF12736"/>
    </source>
</evidence>
<feature type="domain" description="CABIT" evidence="3">
    <location>
        <begin position="17"/>
        <end position="255"/>
    </location>
</feature>
<feature type="compositionally biased region" description="Basic and acidic residues" evidence="2">
    <location>
        <begin position="589"/>
        <end position="608"/>
    </location>
</feature>
<dbReference type="InterPro" id="IPR039671">
    <property type="entry name" value="THEMIS"/>
</dbReference>
<keyword evidence="5" id="KW-1185">Reference proteome</keyword>
<feature type="region of interest" description="Disordered" evidence="2">
    <location>
        <begin position="549"/>
        <end position="664"/>
    </location>
</feature>
<dbReference type="AlphaFoldDB" id="A0A9W7TQG4"/>
<dbReference type="GO" id="GO:0005634">
    <property type="term" value="C:nucleus"/>
    <property type="evidence" value="ECO:0007669"/>
    <property type="project" value="TreeGrafter"/>
</dbReference>
<dbReference type="InterPro" id="IPR025946">
    <property type="entry name" value="CABIT_dom"/>
</dbReference>
<comment type="caution">
    <text evidence="4">The sequence shown here is derived from an EMBL/GenBank/DDBJ whole genome shotgun (WGS) entry which is preliminary data.</text>
</comment>
<evidence type="ECO:0000256" key="1">
    <source>
        <dbReference type="ARBA" id="ARBA00006414"/>
    </source>
</evidence>
<evidence type="ECO:0000313" key="4">
    <source>
        <dbReference type="EMBL" id="KAI7800109.1"/>
    </source>
</evidence>
<dbReference type="PANTHER" id="PTHR15215">
    <property type="entry name" value="CABIT DOMAIN-CONTAINING PROTEIN"/>
    <property type="match status" value="1"/>
</dbReference>
<feature type="domain" description="CABIT" evidence="3">
    <location>
        <begin position="275"/>
        <end position="512"/>
    </location>
</feature>
<reference evidence="4" key="1">
    <citation type="submission" date="2021-02" db="EMBL/GenBank/DDBJ databases">
        <title>Comparative genomics reveals that relaxation of natural selection precedes convergent phenotypic evolution of cavefish.</title>
        <authorList>
            <person name="Peng Z."/>
        </authorList>
    </citation>
    <scope>NUCLEOTIDE SEQUENCE</scope>
    <source>
        <tissue evidence="4">Muscle</tissue>
    </source>
</reference>
<comment type="similarity">
    <text evidence="1">Belongs to the themis family.</text>
</comment>
<dbReference type="Proteomes" id="UP001059041">
    <property type="component" value="Linkage Group LG15"/>
</dbReference>
<evidence type="ECO:0000313" key="5">
    <source>
        <dbReference type="Proteomes" id="UP001059041"/>
    </source>
</evidence>
<dbReference type="OrthoDB" id="9879477at2759"/>
<feature type="compositionally biased region" description="Acidic residues" evidence="2">
    <location>
        <begin position="637"/>
        <end position="652"/>
    </location>
</feature>
<dbReference type="PANTHER" id="PTHR15215:SF1">
    <property type="entry name" value="PROTEIN THEMIS"/>
    <property type="match status" value="1"/>
</dbReference>
<sequence length="664" mass="75246">MALTLHEFTQCVNLKTLPRVLQIQSGIYCQGCVYEMFGRECSLSTGDLLKIIDITVSGFTAVSSSNTHIDLPLDYPGLFKLIADIEPYKGVEEIVESVKISFHRLGQPAFITRSDIQLPNGHVREREAFKVTDVNIRPDGGHVNCELFHREPKSCFSLAFCQQGPFMECEDDQFYTLKEIADWKISKGRTRSVVQVKDLPKKDFLFSHLLENVCGELILTPVYELKAVTRLSQKVLLIPSNLDVEVMDVTGQFDCDSFEQHFSLKDVYKSPPELFPVVAELSCLSSFKLSPELNSLVHSDQVIIHHSYCPKRILASEMCSESPRRFLIPESYNGRLKRRPRRFPTAYDLERARSETEEIRVVATREFESECDRLASVHDGDQFVVTKGKRGEISHDGTEKAADAFECLKIGEKSQELEVKESVHLPMCLEGGFVELVSDKRQYTIAEICRWFPLPFNVNVSMRDLSLKVDVLAGVPGLCIEEEISDPCLLVSTFDLSEMMEVPVNRTDLTLKIKQPWTGESLARNGISAVEEISEDCYFTLRRYAVATVTPPPRPPKKSKNPPPRPPRILSSRSEQTHAKDSSCSPKNFHIEPFKREEESSDSRHDKNTLISPKVSLEKALAKGGSLDNISTKRNEDEDDVHDYEYIDEDQLDNIRKTKPSNTI</sequence>
<gene>
    <name evidence="4" type="ORF">IRJ41_023801</name>
</gene>
<proteinExistence type="inferred from homology"/>